<dbReference type="GO" id="GO:0022872">
    <property type="term" value="F:protein-N(PI)-phosphohistidine-mannitol phosphotransferase system transmembrane transporter activity"/>
    <property type="evidence" value="ECO:0007669"/>
    <property type="project" value="InterPro"/>
</dbReference>
<keyword evidence="13" id="KW-1133">Transmembrane helix</keyword>
<organism evidence="16 17">
    <name type="scientific">Loigolactobacillus coryniformis subsp. torquens DSM 20004 = KCTC 3535</name>
    <dbReference type="NCBI Taxonomy" id="1423822"/>
    <lineage>
        <taxon>Bacteria</taxon>
        <taxon>Bacillati</taxon>
        <taxon>Bacillota</taxon>
        <taxon>Bacilli</taxon>
        <taxon>Lactobacillales</taxon>
        <taxon>Lactobacillaceae</taxon>
        <taxon>Loigolactobacillus</taxon>
    </lineage>
</organism>
<keyword evidence="9" id="KW-0762">Sugar transport</keyword>
<comment type="function">
    <text evidence="2">The phosphoenolpyruvate-dependent sugar phosphotransferase system (sugar PTS), a major carbohydrate active transport system, catalyzes the phosphorylation of incoming sugar substrates concomitantly with their translocation across the cell membrane. The enzyme II CmtAB PTS system is involved in D-mannitol transport.</text>
</comment>
<proteinExistence type="predicted"/>
<keyword evidence="11" id="KW-0598">Phosphotransferase system</keyword>
<dbReference type="EMBL" id="CP017697">
    <property type="protein sequence ID" value="ATO43197.1"/>
    <property type="molecule type" value="Genomic_DNA"/>
</dbReference>
<dbReference type="InterPro" id="IPR036095">
    <property type="entry name" value="PTS_EIIB-like_sf"/>
</dbReference>
<dbReference type="OrthoDB" id="9814222at2"/>
<keyword evidence="8" id="KW-0597">Phosphoprotein</keyword>
<evidence type="ECO:0000256" key="9">
    <source>
        <dbReference type="ARBA" id="ARBA00022597"/>
    </source>
</evidence>
<dbReference type="GO" id="GO:0090563">
    <property type="term" value="F:protein-phosphocysteine-sugar phosphotransferase activity"/>
    <property type="evidence" value="ECO:0007669"/>
    <property type="project" value="TreeGrafter"/>
</dbReference>
<keyword evidence="10" id="KW-0808">Transferase</keyword>
<evidence type="ECO:0000256" key="8">
    <source>
        <dbReference type="ARBA" id="ARBA00022553"/>
    </source>
</evidence>
<evidence type="ECO:0000256" key="7">
    <source>
        <dbReference type="ARBA" id="ARBA00022475"/>
    </source>
</evidence>
<keyword evidence="17" id="KW-1185">Reference proteome</keyword>
<sequence length="596" mass="62872">MEATANNSKKKTSLKTRVQRLGSALSNMVLPNIGAFIAWGLMTALFIPTGWLPNADLAKIGTPMVTYLLPLLIAYSGGKAIAGHRGGVVGAIATMGVIVGANIPMFIGAMALGPLGGWCIKKWDDKVQPHIRQGFEMLVNNFSAGIIGMILAIIGFYAIGPVVSTVSGWLATGVDYIISIHLIPLANIFIEPAKILFLNNAINQGILTPLGIQAAAKAGKSILFLLEPNPGPGLGVLLAFALFGKGNAKSSAPGAIIIQFLGGIHEIYFPYILMKPMLFLSVIAGGVTGTFTFNMLGAGLKASPSPGSIISILLMTPKGLGNFVSVLLGVTAAAVVSFLISMVILRRDKTPEVSLEDSQAQLQSMKSDAKGTSTKDAKAILAGGEVNKIIFACDAGMGSSAMGASILRDKVKKAGLDQSVTNTAISNLKDEPGLLVVTQEELADRALKQTPNAVHVAVENFLNSPKYDEIITSLKTKDVTTTEQTAAAKAQTTDGTTDYAVDFSQVEEVNFVHHDQNVGSATMAMATFRSALRKAGKEITVRNVAVNELNDQPQVLVLASKETAKRIKSQFGNLQIIVVANLLDDAEYAKIISKLK</sequence>
<keyword evidence="14" id="KW-0472">Membrane</keyword>
<dbReference type="GO" id="GO:0009401">
    <property type="term" value="P:phosphoenolpyruvate-dependent sugar phosphotransferase system"/>
    <property type="evidence" value="ECO:0007669"/>
    <property type="project" value="UniProtKB-KW"/>
</dbReference>
<evidence type="ECO:0000256" key="14">
    <source>
        <dbReference type="ARBA" id="ARBA00023136"/>
    </source>
</evidence>
<evidence type="ECO:0000256" key="6">
    <source>
        <dbReference type="ARBA" id="ARBA00022448"/>
    </source>
</evidence>
<dbReference type="Pfam" id="PF02378">
    <property type="entry name" value="PTS_EIIC"/>
    <property type="match status" value="1"/>
</dbReference>
<dbReference type="NCBIfam" id="TIGR00851">
    <property type="entry name" value="mtlA"/>
    <property type="match status" value="1"/>
</dbReference>
<dbReference type="InterPro" id="IPR004718">
    <property type="entry name" value="PTS_IIC_mtl"/>
</dbReference>
<dbReference type="KEGG" id="lcy:LC20004_04450"/>
<evidence type="ECO:0000313" key="17">
    <source>
        <dbReference type="Proteomes" id="UP000223559"/>
    </source>
</evidence>
<evidence type="ECO:0000256" key="2">
    <source>
        <dbReference type="ARBA" id="ARBA00002434"/>
    </source>
</evidence>
<dbReference type="PROSITE" id="PS51104">
    <property type="entry name" value="PTS_EIIC_TYPE_2"/>
    <property type="match status" value="1"/>
</dbReference>
<evidence type="ECO:0000256" key="11">
    <source>
        <dbReference type="ARBA" id="ARBA00022683"/>
    </source>
</evidence>
<evidence type="ECO:0000256" key="10">
    <source>
        <dbReference type="ARBA" id="ARBA00022679"/>
    </source>
</evidence>
<evidence type="ECO:0000256" key="4">
    <source>
        <dbReference type="ARBA" id="ARBA00011909"/>
    </source>
</evidence>
<dbReference type="InterPro" id="IPR003501">
    <property type="entry name" value="PTS_EIIB_2/3"/>
</dbReference>
<dbReference type="Pfam" id="PF02302">
    <property type="entry name" value="PTS_IIB"/>
    <property type="match status" value="1"/>
</dbReference>
<dbReference type="InterPro" id="IPR003352">
    <property type="entry name" value="PTS_EIIC"/>
</dbReference>
<accession>A0A2D1KM36</accession>
<protein>
    <recommendedName>
        <fullName evidence="5">PTS system mannitol-specific EIICB component</fullName>
        <ecNumber evidence="4">2.7.1.197</ecNumber>
    </recommendedName>
    <alternativeName>
        <fullName evidence="15">EIICB-Mtl</fullName>
    </alternativeName>
</protein>
<dbReference type="NCBIfam" id="NF011663">
    <property type="entry name" value="PRK15083.1"/>
    <property type="match status" value="1"/>
</dbReference>
<gene>
    <name evidence="16" type="ORF">LC20004_04450</name>
</gene>
<evidence type="ECO:0000313" key="16">
    <source>
        <dbReference type="EMBL" id="ATO43197.1"/>
    </source>
</evidence>
<evidence type="ECO:0000256" key="3">
    <source>
        <dbReference type="ARBA" id="ARBA00004651"/>
    </source>
</evidence>
<dbReference type="InterPro" id="IPR013014">
    <property type="entry name" value="PTS_EIIC_2"/>
</dbReference>
<dbReference type="InterPro" id="IPR013011">
    <property type="entry name" value="PTS_EIIB_2"/>
</dbReference>
<name>A0A2D1KM36_9LACO</name>
<keyword evidence="7" id="KW-1003">Cell membrane</keyword>
<comment type="subcellular location">
    <subcellularLocation>
        <location evidence="3">Cell membrane</location>
        <topology evidence="3">Multi-pass membrane protein</topology>
    </subcellularLocation>
</comment>
<dbReference type="PANTHER" id="PTHR30181">
    <property type="entry name" value="MANNITOL PERMEASE IIC COMPONENT"/>
    <property type="match status" value="1"/>
</dbReference>
<evidence type="ECO:0000256" key="1">
    <source>
        <dbReference type="ARBA" id="ARBA00001655"/>
    </source>
</evidence>
<evidence type="ECO:0000256" key="12">
    <source>
        <dbReference type="ARBA" id="ARBA00022692"/>
    </source>
</evidence>
<dbReference type="RefSeq" id="WP_003678579.1">
    <property type="nucleotide sequence ID" value="NZ_AEOS01000113.1"/>
</dbReference>
<dbReference type="SUPFAM" id="SSF52794">
    <property type="entry name" value="PTS system IIB component-like"/>
    <property type="match status" value="2"/>
</dbReference>
<dbReference type="PANTHER" id="PTHR30181:SF2">
    <property type="entry name" value="PTS SYSTEM MANNITOL-SPECIFIC EIICBA COMPONENT"/>
    <property type="match status" value="1"/>
</dbReference>
<comment type="catalytic activity">
    <reaction evidence="1">
        <text>D-mannitol(out) + N(pros)-phospho-L-histidyl-[protein] = D-mannitol 1-phosphate(in) + L-histidyl-[protein]</text>
        <dbReference type="Rhea" id="RHEA:33363"/>
        <dbReference type="Rhea" id="RHEA-COMP:9745"/>
        <dbReference type="Rhea" id="RHEA-COMP:9746"/>
        <dbReference type="ChEBI" id="CHEBI:16899"/>
        <dbReference type="ChEBI" id="CHEBI:29979"/>
        <dbReference type="ChEBI" id="CHEBI:61381"/>
        <dbReference type="ChEBI" id="CHEBI:64837"/>
        <dbReference type="EC" id="2.7.1.197"/>
    </reaction>
</comment>
<dbReference type="PROSITE" id="PS51099">
    <property type="entry name" value="PTS_EIIB_TYPE_2"/>
    <property type="match status" value="1"/>
</dbReference>
<reference evidence="16 17" key="1">
    <citation type="submission" date="2016-10" db="EMBL/GenBank/DDBJ databases">
        <title>The whole genome sequencing and assembly of L. cotyniformis subsp. torquens DSM 20004 strain.</title>
        <authorList>
            <person name="Park M.-K."/>
            <person name="Lee Y.-J."/>
            <person name="Yi H."/>
            <person name="Bahn Y.-S."/>
            <person name="Kim J.F."/>
            <person name="Lee D.-W."/>
        </authorList>
    </citation>
    <scope>NUCLEOTIDE SEQUENCE [LARGE SCALE GENOMIC DNA]</scope>
    <source>
        <strain evidence="16 17">DSM 20004</strain>
    </source>
</reference>
<dbReference type="Proteomes" id="UP000223559">
    <property type="component" value="Chromosome"/>
</dbReference>
<dbReference type="EC" id="2.7.1.197" evidence="4"/>
<dbReference type="AlphaFoldDB" id="A0A2D1KM36"/>
<evidence type="ECO:0000256" key="15">
    <source>
        <dbReference type="ARBA" id="ARBA00033349"/>
    </source>
</evidence>
<dbReference type="InterPro" id="IPR029503">
    <property type="entry name" value="PTS_EIIB_mannitol"/>
</dbReference>
<evidence type="ECO:0000256" key="13">
    <source>
        <dbReference type="ARBA" id="ARBA00022989"/>
    </source>
</evidence>
<keyword evidence="6" id="KW-0813">Transport</keyword>
<evidence type="ECO:0000256" key="5">
    <source>
        <dbReference type="ARBA" id="ARBA00021825"/>
    </source>
</evidence>
<dbReference type="GeneID" id="65916519"/>
<keyword evidence="12" id="KW-0812">Transmembrane</keyword>
<dbReference type="InterPro" id="IPR050893">
    <property type="entry name" value="Sugar_PTS"/>
</dbReference>
<dbReference type="CDD" id="cd05567">
    <property type="entry name" value="PTS_IIB_mannitol"/>
    <property type="match status" value="1"/>
</dbReference>
<dbReference type="GO" id="GO:0005886">
    <property type="term" value="C:plasma membrane"/>
    <property type="evidence" value="ECO:0007669"/>
    <property type="project" value="UniProtKB-SubCell"/>
</dbReference>
<dbReference type="Gene3D" id="3.40.50.2300">
    <property type="match status" value="2"/>
</dbReference>